<organism evidence="4 5">
    <name type="scientific">Patella caerulea</name>
    <name type="common">Rayed Mediterranean limpet</name>
    <dbReference type="NCBI Taxonomy" id="87958"/>
    <lineage>
        <taxon>Eukaryota</taxon>
        <taxon>Metazoa</taxon>
        <taxon>Spiralia</taxon>
        <taxon>Lophotrochozoa</taxon>
        <taxon>Mollusca</taxon>
        <taxon>Gastropoda</taxon>
        <taxon>Patellogastropoda</taxon>
        <taxon>Patelloidea</taxon>
        <taxon>Patellidae</taxon>
        <taxon>Patella</taxon>
    </lineage>
</organism>
<evidence type="ECO:0000256" key="1">
    <source>
        <dbReference type="ARBA" id="ARBA00025757"/>
    </source>
</evidence>
<dbReference type="PANTHER" id="PTHR47061:SF1">
    <property type="entry name" value="LYR MOTIF-CONTAINING PROTEIN 9"/>
    <property type="match status" value="1"/>
</dbReference>
<comment type="caution">
    <text evidence="4">The sequence shown here is derived from an EMBL/GenBank/DDBJ whole genome shotgun (WGS) entry which is preliminary data.</text>
</comment>
<name>A0AAN8K3T6_PATCE</name>
<dbReference type="Pfam" id="PF05347">
    <property type="entry name" value="Complex1_LYR"/>
    <property type="match status" value="1"/>
</dbReference>
<protein>
    <recommendedName>
        <fullName evidence="2">LYR motif-containing protein 9</fullName>
    </recommendedName>
</protein>
<reference evidence="4 5" key="1">
    <citation type="submission" date="2024-01" db="EMBL/GenBank/DDBJ databases">
        <title>The genome of the rayed Mediterranean limpet Patella caerulea (Linnaeus, 1758).</title>
        <authorList>
            <person name="Anh-Thu Weber A."/>
            <person name="Halstead-Nussloch G."/>
        </authorList>
    </citation>
    <scope>NUCLEOTIDE SEQUENCE [LARGE SCALE GENOMIC DNA]</scope>
    <source>
        <strain evidence="4">AATW-2023a</strain>
        <tissue evidence="4">Whole specimen</tissue>
    </source>
</reference>
<evidence type="ECO:0000259" key="3">
    <source>
        <dbReference type="Pfam" id="PF05347"/>
    </source>
</evidence>
<dbReference type="PANTHER" id="PTHR47061">
    <property type="entry name" value="LYR MOTIF-CONTAINING PROTEIN 9"/>
    <property type="match status" value="1"/>
</dbReference>
<keyword evidence="5" id="KW-1185">Reference proteome</keyword>
<evidence type="ECO:0000313" key="5">
    <source>
        <dbReference type="Proteomes" id="UP001347796"/>
    </source>
</evidence>
<dbReference type="AlphaFoldDB" id="A0AAN8K3T6"/>
<dbReference type="InterPro" id="IPR045291">
    <property type="entry name" value="Complex1_LYR_LYRM9"/>
</dbReference>
<comment type="similarity">
    <text evidence="1">Belongs to the complex I LYR family. LYRM9 subfamily.</text>
</comment>
<dbReference type="CDD" id="cd20269">
    <property type="entry name" value="Complex1_LYR_LYRM9"/>
    <property type="match status" value="1"/>
</dbReference>
<feature type="domain" description="Complex 1 LYR protein" evidence="3">
    <location>
        <begin position="7"/>
        <end position="59"/>
    </location>
</feature>
<dbReference type="InterPro" id="IPR008011">
    <property type="entry name" value="Complex1_LYR_dom"/>
</dbReference>
<accession>A0AAN8K3T6</accession>
<dbReference type="InterPro" id="IPR052151">
    <property type="entry name" value="Complex_I_LYR"/>
</dbReference>
<evidence type="ECO:0000256" key="2">
    <source>
        <dbReference type="ARBA" id="ARBA00026234"/>
    </source>
</evidence>
<dbReference type="Proteomes" id="UP001347796">
    <property type="component" value="Unassembled WGS sequence"/>
</dbReference>
<gene>
    <name evidence="4" type="ORF">SNE40_003859</name>
</gene>
<dbReference type="EMBL" id="JAZGQO010000002">
    <property type="protein sequence ID" value="KAK6192383.1"/>
    <property type="molecule type" value="Genomic_DNA"/>
</dbReference>
<evidence type="ECO:0000313" key="4">
    <source>
        <dbReference type="EMBL" id="KAK6192383.1"/>
    </source>
</evidence>
<proteinExistence type="inferred from homology"/>
<sequence>MKVDNPIQLYRFILRSIKVLPKEARIYYTHQTRQSYKSHCDETDTERIKQIIERAVEDTKWVVRKYTS</sequence>